<dbReference type="Proteomes" id="UP000001446">
    <property type="component" value="Chromosome"/>
</dbReference>
<dbReference type="STRING" id="590409.Dd586_2012"/>
<protein>
    <submittedName>
        <fullName evidence="6">Transcriptional regulator, TetR family</fullName>
    </submittedName>
</protein>
<evidence type="ECO:0000313" key="7">
    <source>
        <dbReference type="Proteomes" id="UP000001446"/>
    </source>
</evidence>
<dbReference type="RefSeq" id="WP_012884685.1">
    <property type="nucleotide sequence ID" value="NC_013592.1"/>
</dbReference>
<dbReference type="HOGENOM" id="CLU_069356_27_1_6"/>
<name>D2BZV9_DICZ5</name>
<evidence type="ECO:0000256" key="3">
    <source>
        <dbReference type="ARBA" id="ARBA00023163"/>
    </source>
</evidence>
<dbReference type="GO" id="GO:0000976">
    <property type="term" value="F:transcription cis-regulatory region binding"/>
    <property type="evidence" value="ECO:0007669"/>
    <property type="project" value="TreeGrafter"/>
</dbReference>
<dbReference type="SUPFAM" id="SSF46689">
    <property type="entry name" value="Homeodomain-like"/>
    <property type="match status" value="1"/>
</dbReference>
<dbReference type="Pfam" id="PF00440">
    <property type="entry name" value="TetR_N"/>
    <property type="match status" value="1"/>
</dbReference>
<dbReference type="InterPro" id="IPR039536">
    <property type="entry name" value="TetR_C_Proteobacteria"/>
</dbReference>
<sequence>MPTLPPKLRGRPSAPQEEVKKQIISSTMTLLFDEGYDATTIQAVAAHAGVAKKTVYRFAKNREELLGLSVRNWTDNYAPLLQIDPSSKNDVLPTLRKLLAAICSQALSETAVKMFRLLNTQFPGKEELLKRYHENGIERGQQLLTDWIRRQQNHGWWPILPADISAKAILAMCVAEPLRQAAIGLIYPVENEAIEAHLNSCMQFILLIFKQDNE</sequence>
<feature type="DNA-binding region" description="H-T-H motif" evidence="4">
    <location>
        <begin position="40"/>
        <end position="59"/>
    </location>
</feature>
<dbReference type="InterPro" id="IPR001647">
    <property type="entry name" value="HTH_TetR"/>
</dbReference>
<dbReference type="PANTHER" id="PTHR30055">
    <property type="entry name" value="HTH-TYPE TRANSCRIPTIONAL REGULATOR RUTR"/>
    <property type="match status" value="1"/>
</dbReference>
<dbReference type="Pfam" id="PF14246">
    <property type="entry name" value="TetR_C_7"/>
    <property type="match status" value="1"/>
</dbReference>
<dbReference type="OrthoDB" id="8535430at2"/>
<dbReference type="InterPro" id="IPR050109">
    <property type="entry name" value="HTH-type_TetR-like_transc_reg"/>
</dbReference>
<gene>
    <name evidence="6" type="ordered locus">Dd586_2012</name>
</gene>
<dbReference type="eggNOG" id="COG1309">
    <property type="taxonomic scope" value="Bacteria"/>
</dbReference>
<dbReference type="GO" id="GO:0003700">
    <property type="term" value="F:DNA-binding transcription factor activity"/>
    <property type="evidence" value="ECO:0007669"/>
    <property type="project" value="TreeGrafter"/>
</dbReference>
<keyword evidence="1" id="KW-0805">Transcription regulation</keyword>
<keyword evidence="3" id="KW-0804">Transcription</keyword>
<proteinExistence type="predicted"/>
<dbReference type="PANTHER" id="PTHR30055:SF238">
    <property type="entry name" value="MYCOFACTOCIN BIOSYNTHESIS TRANSCRIPTIONAL REGULATOR MFTR-RELATED"/>
    <property type="match status" value="1"/>
</dbReference>
<reference evidence="6" key="1">
    <citation type="submission" date="2009-12" db="EMBL/GenBank/DDBJ databases">
        <title>Complete sequence of Dickeya dadantii Ech586.</title>
        <authorList>
            <consortium name="US DOE Joint Genome Institute"/>
            <person name="Lucas S."/>
            <person name="Copeland A."/>
            <person name="Lapidus A."/>
            <person name="Glavina del Rio T."/>
            <person name="Tice H."/>
            <person name="Bruce D."/>
            <person name="Goodwin L."/>
            <person name="Pitluck S."/>
            <person name="Munk A.C."/>
            <person name="Brettin T."/>
            <person name="Detter J.C."/>
            <person name="Han C."/>
            <person name="Tapia R."/>
            <person name="Larimer F."/>
            <person name="Land M."/>
            <person name="Hauser L."/>
            <person name="Kyrpides N."/>
            <person name="Mikhailova N."/>
            <person name="Balakrishnan V."/>
            <person name="Glasner J."/>
            <person name="Perna N.T."/>
        </authorList>
    </citation>
    <scope>NUCLEOTIDE SEQUENCE [LARGE SCALE GENOMIC DNA]</scope>
    <source>
        <strain evidence="6">Ech586</strain>
    </source>
</reference>
<dbReference type="InterPro" id="IPR009057">
    <property type="entry name" value="Homeodomain-like_sf"/>
</dbReference>
<accession>D2BZV9</accession>
<dbReference type="PROSITE" id="PS50977">
    <property type="entry name" value="HTH_TETR_2"/>
    <property type="match status" value="1"/>
</dbReference>
<evidence type="ECO:0000256" key="1">
    <source>
        <dbReference type="ARBA" id="ARBA00023015"/>
    </source>
</evidence>
<evidence type="ECO:0000256" key="4">
    <source>
        <dbReference type="PROSITE-ProRule" id="PRU00335"/>
    </source>
</evidence>
<evidence type="ECO:0000313" key="6">
    <source>
        <dbReference type="EMBL" id="ACZ76868.1"/>
    </source>
</evidence>
<dbReference type="AlphaFoldDB" id="D2BZV9"/>
<dbReference type="KEGG" id="ddc:Dd586_2012"/>
<keyword evidence="2 4" id="KW-0238">DNA-binding</keyword>
<dbReference type="PRINTS" id="PR00455">
    <property type="entry name" value="HTHTETR"/>
</dbReference>
<dbReference type="EMBL" id="CP001836">
    <property type="protein sequence ID" value="ACZ76868.1"/>
    <property type="molecule type" value="Genomic_DNA"/>
</dbReference>
<keyword evidence="7" id="KW-1185">Reference proteome</keyword>
<feature type="domain" description="HTH tetR-type" evidence="5">
    <location>
        <begin position="17"/>
        <end position="77"/>
    </location>
</feature>
<organism evidence="6 7">
    <name type="scientific">Dickeya zeae (strain Ech586)</name>
    <name type="common">Dickeya dadantii (strain Ech586)</name>
    <dbReference type="NCBI Taxonomy" id="590409"/>
    <lineage>
        <taxon>Bacteria</taxon>
        <taxon>Pseudomonadati</taxon>
        <taxon>Pseudomonadota</taxon>
        <taxon>Gammaproteobacteria</taxon>
        <taxon>Enterobacterales</taxon>
        <taxon>Pectobacteriaceae</taxon>
        <taxon>Dickeya</taxon>
        <taxon>Dickeya parazeae</taxon>
    </lineage>
</organism>
<evidence type="ECO:0000256" key="2">
    <source>
        <dbReference type="ARBA" id="ARBA00023125"/>
    </source>
</evidence>
<dbReference type="Gene3D" id="1.10.357.10">
    <property type="entry name" value="Tetracycline Repressor, domain 2"/>
    <property type="match status" value="1"/>
</dbReference>
<evidence type="ECO:0000259" key="5">
    <source>
        <dbReference type="PROSITE" id="PS50977"/>
    </source>
</evidence>